<dbReference type="AlphaFoldDB" id="A0A3L6SMV0"/>
<dbReference type="EMBL" id="PQIB02000004">
    <property type="protein sequence ID" value="RLN22853.1"/>
    <property type="molecule type" value="Genomic_DNA"/>
</dbReference>
<gene>
    <name evidence="4" type="ORF">C2845_PM07G25410</name>
</gene>
<dbReference type="OrthoDB" id="6777263at2759"/>
<evidence type="ECO:0000313" key="5">
    <source>
        <dbReference type="Proteomes" id="UP000275267"/>
    </source>
</evidence>
<name>A0A3L6SMV0_PANMI</name>
<dbReference type="Pfam" id="PF16544">
    <property type="entry name" value="STAR_dimer"/>
    <property type="match status" value="1"/>
</dbReference>
<evidence type="ECO:0000256" key="1">
    <source>
        <dbReference type="ARBA" id="ARBA00022884"/>
    </source>
</evidence>
<dbReference type="InterPro" id="IPR045071">
    <property type="entry name" value="BBP-like"/>
</dbReference>
<dbReference type="SUPFAM" id="SSF54791">
    <property type="entry name" value="Eukaryotic type KH-domain (KH-domain type I)"/>
    <property type="match status" value="1"/>
</dbReference>
<evidence type="ECO:0000256" key="2">
    <source>
        <dbReference type="SAM" id="MobiDB-lite"/>
    </source>
</evidence>
<keyword evidence="1" id="KW-0694">RNA-binding</keyword>
<evidence type="ECO:0000259" key="3">
    <source>
        <dbReference type="SMART" id="SM00322"/>
    </source>
</evidence>
<dbReference type="InterPro" id="IPR032377">
    <property type="entry name" value="STAR_dimer"/>
</dbReference>
<dbReference type="Proteomes" id="UP000275267">
    <property type="component" value="Unassembled WGS sequence"/>
</dbReference>
<dbReference type="Gene3D" id="3.30.1370.10">
    <property type="entry name" value="K Homology domain, type 1"/>
    <property type="match status" value="1"/>
</dbReference>
<dbReference type="InterPro" id="IPR055256">
    <property type="entry name" value="KH_1_KHDC4/BBP-like"/>
</dbReference>
<comment type="caution">
    <text evidence="4">The sequence shown here is derived from an EMBL/GenBank/DDBJ whole genome shotgun (WGS) entry which is preliminary data.</text>
</comment>
<protein>
    <submittedName>
        <fullName evidence="4">KH domain-containing protein SPIN1-like</fullName>
    </submittedName>
</protein>
<dbReference type="PANTHER" id="PTHR11208">
    <property type="entry name" value="RNA-BINDING PROTEIN RELATED"/>
    <property type="match status" value="1"/>
</dbReference>
<feature type="domain" description="K Homology" evidence="3">
    <location>
        <begin position="137"/>
        <end position="237"/>
    </location>
</feature>
<organism evidence="4 5">
    <name type="scientific">Panicum miliaceum</name>
    <name type="common">Proso millet</name>
    <name type="synonym">Broomcorn millet</name>
    <dbReference type="NCBI Taxonomy" id="4540"/>
    <lineage>
        <taxon>Eukaryota</taxon>
        <taxon>Viridiplantae</taxon>
        <taxon>Streptophyta</taxon>
        <taxon>Embryophyta</taxon>
        <taxon>Tracheophyta</taxon>
        <taxon>Spermatophyta</taxon>
        <taxon>Magnoliopsida</taxon>
        <taxon>Liliopsida</taxon>
        <taxon>Poales</taxon>
        <taxon>Poaceae</taxon>
        <taxon>PACMAD clade</taxon>
        <taxon>Panicoideae</taxon>
        <taxon>Panicodae</taxon>
        <taxon>Paniceae</taxon>
        <taxon>Panicinae</taxon>
        <taxon>Panicum</taxon>
        <taxon>Panicum sect. Panicum</taxon>
    </lineage>
</organism>
<dbReference type="GO" id="GO:0048024">
    <property type="term" value="P:regulation of mRNA splicing, via spliceosome"/>
    <property type="evidence" value="ECO:0007669"/>
    <property type="project" value="TreeGrafter"/>
</dbReference>
<feature type="region of interest" description="Disordered" evidence="2">
    <location>
        <begin position="263"/>
        <end position="284"/>
    </location>
</feature>
<accession>A0A3L6SMV0</accession>
<proteinExistence type="predicted"/>
<evidence type="ECO:0000313" key="4">
    <source>
        <dbReference type="EMBL" id="RLN22853.1"/>
    </source>
</evidence>
<dbReference type="SMART" id="SM00322">
    <property type="entry name" value="KH"/>
    <property type="match status" value="1"/>
</dbReference>
<sequence length="316" mass="35155">MEALTATDKCFSPARSMSPMPIMRPPTSPDAASQYLEELLQEQQKLGPFVQVLPICGRLLNQEIMRISSMISHLGLRGNERLPPIASPNHMHPLPRVPNLCGNGFGPWNGMQPERNGFPRGAMGWQGAAQNPSSYIVKKIVRLEVPTDAYPNFNFIGRLLGPRGHSLKRVEATTGCRVFIRGKGSIKDPVKEEQYKGRPGYEHLGDPTHILIEAELPADVIDARLAQAQEILEELLKPVDESQDNIKRQQLRELAMLNSVYREDSPHQNGSASPFSNGGTKQHSFSDAQAPVMVLEFIPLLAGDFDLPRDVDLWLR</sequence>
<dbReference type="STRING" id="4540.A0A3L6SMV0"/>
<keyword evidence="5" id="KW-1185">Reference proteome</keyword>
<dbReference type="PANTHER" id="PTHR11208:SF49">
    <property type="entry name" value="OS01G0818300 PROTEIN"/>
    <property type="match status" value="1"/>
</dbReference>
<dbReference type="InterPro" id="IPR036612">
    <property type="entry name" value="KH_dom_type_1_sf"/>
</dbReference>
<feature type="compositionally biased region" description="Polar residues" evidence="2">
    <location>
        <begin position="267"/>
        <end position="284"/>
    </location>
</feature>
<dbReference type="InterPro" id="IPR004087">
    <property type="entry name" value="KH_dom"/>
</dbReference>
<reference evidence="5" key="1">
    <citation type="journal article" date="2019" name="Nat. Commun.">
        <title>The genome of broomcorn millet.</title>
        <authorList>
            <person name="Zou C."/>
            <person name="Miki D."/>
            <person name="Li D."/>
            <person name="Tang Q."/>
            <person name="Xiao L."/>
            <person name="Rajput S."/>
            <person name="Deng P."/>
            <person name="Jia W."/>
            <person name="Huang R."/>
            <person name="Zhang M."/>
            <person name="Sun Y."/>
            <person name="Hu J."/>
            <person name="Fu X."/>
            <person name="Schnable P.S."/>
            <person name="Li F."/>
            <person name="Zhang H."/>
            <person name="Feng B."/>
            <person name="Zhu X."/>
            <person name="Liu R."/>
            <person name="Schnable J.C."/>
            <person name="Zhu J.-K."/>
            <person name="Zhang H."/>
        </authorList>
    </citation>
    <scope>NUCLEOTIDE SEQUENCE [LARGE SCALE GENOMIC DNA]</scope>
</reference>
<dbReference type="GO" id="GO:0003729">
    <property type="term" value="F:mRNA binding"/>
    <property type="evidence" value="ECO:0007669"/>
    <property type="project" value="TreeGrafter"/>
</dbReference>
<dbReference type="GO" id="GO:0005634">
    <property type="term" value="C:nucleus"/>
    <property type="evidence" value="ECO:0007669"/>
    <property type="project" value="TreeGrafter"/>
</dbReference>
<dbReference type="Pfam" id="PF22675">
    <property type="entry name" value="KH-I_KHDC4-BBP"/>
    <property type="match status" value="1"/>
</dbReference>